<accession>A0A5S5AV61</accession>
<dbReference type="InterPro" id="IPR009693">
    <property type="entry name" value="Glucitol_operon_activator"/>
</dbReference>
<evidence type="ECO:0000313" key="2">
    <source>
        <dbReference type="Proteomes" id="UP000322294"/>
    </source>
</evidence>
<dbReference type="RefSeq" id="WP_170240286.1">
    <property type="nucleotide sequence ID" value="NZ_VNHO01000007.1"/>
</dbReference>
<organism evidence="1 2">
    <name type="scientific">Thermosediminibacter litoriperuensis</name>
    <dbReference type="NCBI Taxonomy" id="291989"/>
    <lineage>
        <taxon>Bacteria</taxon>
        <taxon>Bacillati</taxon>
        <taxon>Bacillota</taxon>
        <taxon>Clostridia</taxon>
        <taxon>Thermosediminibacterales</taxon>
        <taxon>Thermosediminibacteraceae</taxon>
        <taxon>Thermosediminibacter</taxon>
    </lineage>
</organism>
<dbReference type="Pfam" id="PF06923">
    <property type="entry name" value="GutM"/>
    <property type="match status" value="1"/>
</dbReference>
<dbReference type="Proteomes" id="UP000322294">
    <property type="component" value="Unassembled WGS sequence"/>
</dbReference>
<reference evidence="1 2" key="1">
    <citation type="submission" date="2019-07" db="EMBL/GenBank/DDBJ databases">
        <title>Genomic Encyclopedia of Type Strains, Phase I: the one thousand microbial genomes (KMG-I) project.</title>
        <authorList>
            <person name="Kyrpides N."/>
        </authorList>
    </citation>
    <scope>NUCLEOTIDE SEQUENCE [LARGE SCALE GENOMIC DNA]</scope>
    <source>
        <strain evidence="1 2">DSM 16647</strain>
    </source>
</reference>
<keyword evidence="2" id="KW-1185">Reference proteome</keyword>
<protein>
    <submittedName>
        <fullName evidence="1">Glucitol operon activator protein</fullName>
    </submittedName>
</protein>
<dbReference type="AlphaFoldDB" id="A0A5S5AV61"/>
<dbReference type="EMBL" id="VNHO01000007">
    <property type="protein sequence ID" value="TYP56780.1"/>
    <property type="molecule type" value="Genomic_DNA"/>
</dbReference>
<proteinExistence type="predicted"/>
<comment type="caution">
    <text evidence="1">The sequence shown here is derived from an EMBL/GenBank/DDBJ whole genome shotgun (WGS) entry which is preliminary data.</text>
</comment>
<name>A0A5S5AV61_9FIRM</name>
<sequence length="121" mass="13634">MWVKILAIIGLMWILQGVLTYFQIKNLQGKIKELKKVGRVGIGSAKGRITPGNIVLIAADETGKILEAHRMSGMTVFARFKELEEMKGLYLWEVPYFLNDSDKGLKKAVENAVKTLKEKNL</sequence>
<gene>
    <name evidence="1" type="ORF">LZ11_00836</name>
</gene>
<evidence type="ECO:0000313" key="1">
    <source>
        <dbReference type="EMBL" id="TYP56780.1"/>
    </source>
</evidence>